<proteinExistence type="inferred from homology"/>
<dbReference type="GO" id="GO:0006310">
    <property type="term" value="P:DNA recombination"/>
    <property type="evidence" value="ECO:0007669"/>
    <property type="project" value="UniProtKB-KW"/>
</dbReference>
<dbReference type="PANTHER" id="PTHR30349">
    <property type="entry name" value="PHAGE INTEGRASE-RELATED"/>
    <property type="match status" value="1"/>
</dbReference>
<dbReference type="Gene3D" id="1.10.150.130">
    <property type="match status" value="1"/>
</dbReference>
<dbReference type="InterPro" id="IPR010998">
    <property type="entry name" value="Integrase_recombinase_N"/>
</dbReference>
<evidence type="ECO:0000256" key="2">
    <source>
        <dbReference type="ARBA" id="ARBA00023125"/>
    </source>
</evidence>
<gene>
    <name evidence="5" type="ORF">GCM10011312_07430</name>
</gene>
<dbReference type="RefSeq" id="WP_188439635.1">
    <property type="nucleotide sequence ID" value="NZ_BMGK01000003.1"/>
</dbReference>
<organism evidence="5 6">
    <name type="scientific">Planktosalinus lacus</name>
    <dbReference type="NCBI Taxonomy" id="1526573"/>
    <lineage>
        <taxon>Bacteria</taxon>
        <taxon>Pseudomonadati</taxon>
        <taxon>Bacteroidota</taxon>
        <taxon>Flavobacteriia</taxon>
        <taxon>Flavobacteriales</taxon>
        <taxon>Flavobacteriaceae</taxon>
        <taxon>Planktosalinus</taxon>
    </lineage>
</organism>
<keyword evidence="6" id="KW-1185">Reference proteome</keyword>
<dbReference type="SUPFAM" id="SSF56349">
    <property type="entry name" value="DNA breaking-rejoining enzymes"/>
    <property type="match status" value="1"/>
</dbReference>
<dbReference type="Gene3D" id="1.10.443.10">
    <property type="entry name" value="Intergrase catalytic core"/>
    <property type="match status" value="1"/>
</dbReference>
<name>A0A8J2V8Y5_9FLAO</name>
<dbReference type="GO" id="GO:0015074">
    <property type="term" value="P:DNA integration"/>
    <property type="evidence" value="ECO:0007669"/>
    <property type="project" value="InterPro"/>
</dbReference>
<dbReference type="Pfam" id="PF00589">
    <property type="entry name" value="Phage_integrase"/>
    <property type="match status" value="1"/>
</dbReference>
<evidence type="ECO:0000313" key="6">
    <source>
        <dbReference type="Proteomes" id="UP000652231"/>
    </source>
</evidence>
<evidence type="ECO:0000256" key="3">
    <source>
        <dbReference type="ARBA" id="ARBA00023172"/>
    </source>
</evidence>
<evidence type="ECO:0000313" key="5">
    <source>
        <dbReference type="EMBL" id="GGD85927.1"/>
    </source>
</evidence>
<evidence type="ECO:0000256" key="1">
    <source>
        <dbReference type="ARBA" id="ARBA00008857"/>
    </source>
</evidence>
<keyword evidence="2" id="KW-0238">DNA-binding</keyword>
<dbReference type="InterPro" id="IPR025269">
    <property type="entry name" value="SAM-like_dom"/>
</dbReference>
<evidence type="ECO:0000259" key="4">
    <source>
        <dbReference type="PROSITE" id="PS51898"/>
    </source>
</evidence>
<dbReference type="GO" id="GO:0003677">
    <property type="term" value="F:DNA binding"/>
    <property type="evidence" value="ECO:0007669"/>
    <property type="project" value="UniProtKB-KW"/>
</dbReference>
<feature type="domain" description="Tyr recombinase" evidence="4">
    <location>
        <begin position="224"/>
        <end position="417"/>
    </location>
</feature>
<protein>
    <submittedName>
        <fullName evidence="5">Transposase</fullName>
    </submittedName>
</protein>
<dbReference type="InterPro" id="IPR013762">
    <property type="entry name" value="Integrase-like_cat_sf"/>
</dbReference>
<sequence>MATIRFFTKRNNNPSTIYLRFKAGRKYDFTKSTSLLIDPKYWNNNKGSVKQIAEFNDKQKLQNDLNSLKTKILNGFNGVYEAGGIINPEWLQSIIQGHFNQNDNKDFNLFVDYAEYFKDNLNNKVLRNGRTGVKENTLKRYVTIINKIKEFEAQTKKRLRLIDIDLKFYKDFKDFLVNNQKLNLNTTGRYIVYIKTICLDAKEYGLKISQDIEKKEFRETKEETTFVTFTENEINKIFEHDFSNTPYLENARDWLIIGIWTGARVSDLLSFTNENIENGFIEYTSVKTDQKIIIPLHHQVQETLEKNNGQFPRKITSQKFNDYIKAVCSEVKINTPVKGSLKVNVTPDSKTKVFRKRQGVYKKSELVSSHICRRTFATFHYGKLPTPVLMAITGHTTEKMFLKYIGKTAKDNAETLNEFWKVQQSKKERKPQLDIIKTGTNNK</sequence>
<dbReference type="AlphaFoldDB" id="A0A8J2V8Y5"/>
<dbReference type="PROSITE" id="PS51898">
    <property type="entry name" value="TYR_RECOMBINASE"/>
    <property type="match status" value="1"/>
</dbReference>
<accession>A0A8J2V8Y5</accession>
<dbReference type="InterPro" id="IPR011010">
    <property type="entry name" value="DNA_brk_join_enz"/>
</dbReference>
<comment type="caution">
    <text evidence="5">The sequence shown here is derived from an EMBL/GenBank/DDBJ whole genome shotgun (WGS) entry which is preliminary data.</text>
</comment>
<dbReference type="PANTHER" id="PTHR30349:SF64">
    <property type="entry name" value="PROPHAGE INTEGRASE INTD-RELATED"/>
    <property type="match status" value="1"/>
</dbReference>
<keyword evidence="3" id="KW-0233">DNA recombination</keyword>
<reference evidence="5" key="1">
    <citation type="journal article" date="2014" name="Int. J. Syst. Evol. Microbiol.">
        <title>Complete genome sequence of Corynebacterium casei LMG S-19264T (=DSM 44701T), isolated from a smear-ripened cheese.</title>
        <authorList>
            <consortium name="US DOE Joint Genome Institute (JGI-PGF)"/>
            <person name="Walter F."/>
            <person name="Albersmeier A."/>
            <person name="Kalinowski J."/>
            <person name="Ruckert C."/>
        </authorList>
    </citation>
    <scope>NUCLEOTIDE SEQUENCE</scope>
    <source>
        <strain evidence="5">CGMCC 1.12924</strain>
    </source>
</reference>
<dbReference type="EMBL" id="BMGK01000003">
    <property type="protein sequence ID" value="GGD85927.1"/>
    <property type="molecule type" value="Genomic_DNA"/>
</dbReference>
<reference evidence="5" key="2">
    <citation type="submission" date="2020-09" db="EMBL/GenBank/DDBJ databases">
        <authorList>
            <person name="Sun Q."/>
            <person name="Zhou Y."/>
        </authorList>
    </citation>
    <scope>NUCLEOTIDE SEQUENCE</scope>
    <source>
        <strain evidence="5">CGMCC 1.12924</strain>
    </source>
</reference>
<comment type="similarity">
    <text evidence="1">Belongs to the 'phage' integrase family.</text>
</comment>
<dbReference type="InterPro" id="IPR002104">
    <property type="entry name" value="Integrase_catalytic"/>
</dbReference>
<dbReference type="Pfam" id="PF13102">
    <property type="entry name" value="Phage_int_SAM_5"/>
    <property type="match status" value="1"/>
</dbReference>
<dbReference type="Proteomes" id="UP000652231">
    <property type="component" value="Unassembled WGS sequence"/>
</dbReference>
<dbReference type="InterPro" id="IPR050090">
    <property type="entry name" value="Tyrosine_recombinase_XerCD"/>
</dbReference>